<keyword evidence="8 10" id="KW-0472">Membrane</keyword>
<feature type="transmembrane region" description="Helical" evidence="10">
    <location>
        <begin position="182"/>
        <end position="200"/>
    </location>
</feature>
<dbReference type="PROSITE" id="PS50283">
    <property type="entry name" value="NA_SOLUT_SYMP_3"/>
    <property type="match status" value="1"/>
</dbReference>
<comment type="similarity">
    <text evidence="2 9">Belongs to the sodium:solute symporter (SSF) (TC 2.A.21) family.</text>
</comment>
<keyword evidence="6" id="KW-0769">Symport</keyword>
<evidence type="ECO:0000256" key="4">
    <source>
        <dbReference type="ARBA" id="ARBA00022475"/>
    </source>
</evidence>
<proteinExistence type="inferred from homology"/>
<dbReference type="Gene3D" id="1.20.1730.10">
    <property type="entry name" value="Sodium/glucose cotransporter"/>
    <property type="match status" value="1"/>
</dbReference>
<evidence type="ECO:0000256" key="10">
    <source>
        <dbReference type="SAM" id="Phobius"/>
    </source>
</evidence>
<evidence type="ECO:0000256" key="5">
    <source>
        <dbReference type="ARBA" id="ARBA00022692"/>
    </source>
</evidence>
<dbReference type="Pfam" id="PF00474">
    <property type="entry name" value="SSF"/>
    <property type="match status" value="2"/>
</dbReference>
<comment type="subcellular location">
    <subcellularLocation>
        <location evidence="1">Cell membrane</location>
        <topology evidence="1">Multi-pass membrane protein</topology>
    </subcellularLocation>
</comment>
<evidence type="ECO:0000256" key="7">
    <source>
        <dbReference type="ARBA" id="ARBA00022989"/>
    </source>
</evidence>
<keyword evidence="12" id="KW-1185">Reference proteome</keyword>
<dbReference type="PANTHER" id="PTHR48086:SF6">
    <property type="entry name" value="CATION_ACETATE SYMPORTER ACTP"/>
    <property type="match status" value="1"/>
</dbReference>
<protein>
    <submittedName>
        <fullName evidence="11">Cation acetate symporter</fullName>
    </submittedName>
</protein>
<name>A0ABV5MR26_9ACTN</name>
<dbReference type="CDD" id="cd11480">
    <property type="entry name" value="SLC5sbd_u4"/>
    <property type="match status" value="1"/>
</dbReference>
<keyword evidence="4" id="KW-1003">Cell membrane</keyword>
<feature type="transmembrane region" description="Helical" evidence="10">
    <location>
        <begin position="391"/>
        <end position="424"/>
    </location>
</feature>
<evidence type="ECO:0000256" key="6">
    <source>
        <dbReference type="ARBA" id="ARBA00022847"/>
    </source>
</evidence>
<evidence type="ECO:0000256" key="9">
    <source>
        <dbReference type="RuleBase" id="RU362091"/>
    </source>
</evidence>
<feature type="transmembrane region" description="Helical" evidence="10">
    <location>
        <begin position="337"/>
        <end position="357"/>
    </location>
</feature>
<organism evidence="11 12">
    <name type="scientific">Dactylosporangium vinaceum</name>
    <dbReference type="NCBI Taxonomy" id="53362"/>
    <lineage>
        <taxon>Bacteria</taxon>
        <taxon>Bacillati</taxon>
        <taxon>Actinomycetota</taxon>
        <taxon>Actinomycetes</taxon>
        <taxon>Micromonosporales</taxon>
        <taxon>Micromonosporaceae</taxon>
        <taxon>Dactylosporangium</taxon>
    </lineage>
</organism>
<feature type="transmembrane region" description="Helical" evidence="10">
    <location>
        <begin position="44"/>
        <end position="67"/>
    </location>
</feature>
<feature type="transmembrane region" description="Helical" evidence="10">
    <location>
        <begin position="524"/>
        <end position="542"/>
    </location>
</feature>
<gene>
    <name evidence="11" type="ORF">ACFFTR_48600</name>
</gene>
<feature type="transmembrane region" description="Helical" evidence="10">
    <location>
        <begin position="6"/>
        <end position="24"/>
    </location>
</feature>
<feature type="transmembrane region" description="Helical" evidence="10">
    <location>
        <begin position="73"/>
        <end position="95"/>
    </location>
</feature>
<dbReference type="InterPro" id="IPR050277">
    <property type="entry name" value="Sodium:Solute_Symporter"/>
</dbReference>
<feature type="transmembrane region" description="Helical" evidence="10">
    <location>
        <begin position="436"/>
        <end position="453"/>
    </location>
</feature>
<evidence type="ECO:0000256" key="3">
    <source>
        <dbReference type="ARBA" id="ARBA00022448"/>
    </source>
</evidence>
<dbReference type="Proteomes" id="UP001589608">
    <property type="component" value="Unassembled WGS sequence"/>
</dbReference>
<feature type="transmembrane region" description="Helical" evidence="10">
    <location>
        <begin position="116"/>
        <end position="132"/>
    </location>
</feature>
<evidence type="ECO:0000313" key="11">
    <source>
        <dbReference type="EMBL" id="MFB9450978.1"/>
    </source>
</evidence>
<keyword evidence="3" id="KW-0813">Transport</keyword>
<dbReference type="InterPro" id="IPR038377">
    <property type="entry name" value="Na/Glc_symporter_sf"/>
</dbReference>
<dbReference type="RefSeq" id="WP_223100124.1">
    <property type="nucleotide sequence ID" value="NZ_CP061913.1"/>
</dbReference>
<dbReference type="PANTHER" id="PTHR48086">
    <property type="entry name" value="SODIUM/PROLINE SYMPORTER-RELATED"/>
    <property type="match status" value="1"/>
</dbReference>
<keyword evidence="7 10" id="KW-1133">Transmembrane helix</keyword>
<feature type="transmembrane region" description="Helical" evidence="10">
    <location>
        <begin position="459"/>
        <end position="480"/>
    </location>
</feature>
<evidence type="ECO:0000256" key="2">
    <source>
        <dbReference type="ARBA" id="ARBA00006434"/>
    </source>
</evidence>
<evidence type="ECO:0000256" key="1">
    <source>
        <dbReference type="ARBA" id="ARBA00004651"/>
    </source>
</evidence>
<sequence length="565" mass="58718">MSSYSVAAVLLVTLATVAIGLYGLRFARTTSDFLVASRMVSPTWNAAAISGEYLSAASFLGVAGLVLKHGVDLLWYPVGFAAGYLALLLFVAAPLRRSGAFTLPDFCEVRLRSKRLRKLATAFVMFIGWLYLVPQLQGAGLTLQTVTGAPYALGALIVGVVVTANVALGGMRSITFVQAFQYWLKLTALAVPFLFLLMQWQHDGRPALSAPDGPRFPAVTSVDVEHETRLTVAEPTPVNGHGLVDGVLIDGTLLLTVGEHTVAEGALLVFDEAAAVPQVAAVSADSPTEWLLPGDSPQDLFGTYSLILATFLGTMGLPHVLVRFYTNPDGGAARRTTLVVLGLVGVFYLTPTLYGALGRVYTPQLLMTGNTDAVVLLLPSAVLGGDVTGRLLSALVAAGAFAAFLSASSGLLTSVAGVLSTDVLGHGSVRDFRRSALLAGVVPLLLALFVASLDVSQVVGLAFAVAASSFCPLLVLGIWWRGLTAAGAAAGIIAGGGAAITAVLLTVLGGPLDGWAGVLTAQPAAWSVPLAFLVMILVSLLTRRRLPASVGAIMLRLHAPDALRL</sequence>
<evidence type="ECO:0000313" key="12">
    <source>
        <dbReference type="Proteomes" id="UP001589608"/>
    </source>
</evidence>
<feature type="transmembrane region" description="Helical" evidence="10">
    <location>
        <begin position="301"/>
        <end position="325"/>
    </location>
</feature>
<evidence type="ECO:0000256" key="8">
    <source>
        <dbReference type="ARBA" id="ARBA00023136"/>
    </source>
</evidence>
<comment type="caution">
    <text evidence="11">The sequence shown here is derived from an EMBL/GenBank/DDBJ whole genome shotgun (WGS) entry which is preliminary data.</text>
</comment>
<dbReference type="EMBL" id="JBHMCA010000084">
    <property type="protein sequence ID" value="MFB9450978.1"/>
    <property type="molecule type" value="Genomic_DNA"/>
</dbReference>
<feature type="transmembrane region" description="Helical" evidence="10">
    <location>
        <begin position="152"/>
        <end position="170"/>
    </location>
</feature>
<accession>A0ABV5MR26</accession>
<reference evidence="11 12" key="1">
    <citation type="submission" date="2024-09" db="EMBL/GenBank/DDBJ databases">
        <authorList>
            <person name="Sun Q."/>
            <person name="Mori K."/>
        </authorList>
    </citation>
    <scope>NUCLEOTIDE SEQUENCE [LARGE SCALE GENOMIC DNA]</scope>
    <source>
        <strain evidence="11 12">JCM 3307</strain>
    </source>
</reference>
<feature type="transmembrane region" description="Helical" evidence="10">
    <location>
        <begin position="492"/>
        <end position="512"/>
    </location>
</feature>
<dbReference type="InterPro" id="IPR001734">
    <property type="entry name" value="Na/solute_symporter"/>
</dbReference>
<keyword evidence="5 10" id="KW-0812">Transmembrane</keyword>